<dbReference type="HOGENOM" id="CLU_3060099_0_0_9"/>
<comment type="caution">
    <text evidence="1">The sequence shown here is derived from an EMBL/GenBank/DDBJ whole genome shotgun (WGS) entry which is preliminary data.</text>
</comment>
<reference evidence="1 2" key="2">
    <citation type="submission" date="2007-09" db="EMBL/GenBank/DDBJ databases">
        <title>Draft genome sequence of Clostridium bolteae (ATCC BAA-613).</title>
        <authorList>
            <person name="Sudarsanam P."/>
            <person name="Ley R."/>
            <person name="Guruge J."/>
            <person name="Turnbaugh P.J."/>
            <person name="Mahowald M."/>
            <person name="Liep D."/>
            <person name="Gordon J."/>
        </authorList>
    </citation>
    <scope>NUCLEOTIDE SEQUENCE [LARGE SCALE GENOMIC DNA]</scope>
    <source>
        <strain evidence="2">ATCC BAA-613 / DSM 15670 / CCUG 46953 / JCM 12243 / WAL 16351</strain>
    </source>
</reference>
<evidence type="ECO:0000313" key="1">
    <source>
        <dbReference type="EMBL" id="EDP18468.1"/>
    </source>
</evidence>
<reference evidence="1 2" key="1">
    <citation type="submission" date="2007-08" db="EMBL/GenBank/DDBJ databases">
        <authorList>
            <person name="Fulton L."/>
            <person name="Clifton S."/>
            <person name="Fulton B."/>
            <person name="Xu J."/>
            <person name="Minx P."/>
            <person name="Pepin K.H."/>
            <person name="Johnson M."/>
            <person name="Thiruvilangam P."/>
            <person name="Bhonagiri V."/>
            <person name="Nash W.E."/>
            <person name="Mardis E.R."/>
            <person name="Wilson R.K."/>
        </authorList>
    </citation>
    <scope>NUCLEOTIDE SEQUENCE [LARGE SCALE GENOMIC DNA]</scope>
    <source>
        <strain evidence="2">ATCC BAA-613 / DSM 15670 / CCUG 46953 / JCM 12243 / WAL 16351</strain>
    </source>
</reference>
<dbReference type="Proteomes" id="UP000005396">
    <property type="component" value="Unassembled WGS sequence"/>
</dbReference>
<organism evidence="1 2">
    <name type="scientific">Enterocloster bolteae (strain ATCC BAA-613 / DSM 15670 / CCUG 46953 / JCM 12243 / WAL 16351)</name>
    <name type="common">Clostridium bolteae</name>
    <dbReference type="NCBI Taxonomy" id="411902"/>
    <lineage>
        <taxon>Bacteria</taxon>
        <taxon>Bacillati</taxon>
        <taxon>Bacillota</taxon>
        <taxon>Clostridia</taxon>
        <taxon>Lachnospirales</taxon>
        <taxon>Lachnospiraceae</taxon>
        <taxon>Enterocloster</taxon>
    </lineage>
</organism>
<gene>
    <name evidence="1" type="ORF">CLOBOL_01339</name>
</gene>
<dbReference type="AlphaFoldDB" id="A8RKJ5"/>
<evidence type="ECO:0000313" key="2">
    <source>
        <dbReference type="Proteomes" id="UP000005396"/>
    </source>
</evidence>
<dbReference type="EMBL" id="ABCC02000015">
    <property type="protein sequence ID" value="EDP18468.1"/>
    <property type="molecule type" value="Genomic_DNA"/>
</dbReference>
<name>A8RKJ5_ENTBW</name>
<accession>A8RKJ5</accession>
<sequence>MSKITKILKKLKNTLTNRRHWEYNEFTNKCIRIQKQQKTKLYISKNNSFNTLS</sequence>
<proteinExistence type="predicted"/>
<dbReference type="PaxDb" id="411902-CLOBOL_01339"/>
<protein>
    <submittedName>
        <fullName evidence="1">Uncharacterized protein</fullName>
    </submittedName>
</protein>